<dbReference type="Proteomes" id="UP001589575">
    <property type="component" value="Unassembled WGS sequence"/>
</dbReference>
<name>A0ABV5FU16_9MICC</name>
<accession>A0ABV5FU16</accession>
<reference evidence="1 2" key="1">
    <citation type="submission" date="2024-09" db="EMBL/GenBank/DDBJ databases">
        <authorList>
            <person name="Sun Q."/>
            <person name="Mori K."/>
        </authorList>
    </citation>
    <scope>NUCLEOTIDE SEQUENCE [LARGE SCALE GENOMIC DNA]</scope>
    <source>
        <strain evidence="1 2">CCM 7609</strain>
    </source>
</reference>
<evidence type="ECO:0000313" key="1">
    <source>
        <dbReference type="EMBL" id="MFB9070155.1"/>
    </source>
</evidence>
<proteinExistence type="predicted"/>
<dbReference type="EMBL" id="JBHMFI010000001">
    <property type="protein sequence ID" value="MFB9070155.1"/>
    <property type="molecule type" value="Genomic_DNA"/>
</dbReference>
<sequence length="43" mass="4996">MPRTRTGSFSALQGVRRPALRQAVKKEIFTGSRWRPYRVHALL</sequence>
<keyword evidence="2" id="KW-1185">Reference proteome</keyword>
<organism evidence="1 2">
    <name type="scientific">Citricoccus parietis</name>
    <dbReference type="NCBI Taxonomy" id="592307"/>
    <lineage>
        <taxon>Bacteria</taxon>
        <taxon>Bacillati</taxon>
        <taxon>Actinomycetota</taxon>
        <taxon>Actinomycetes</taxon>
        <taxon>Micrococcales</taxon>
        <taxon>Micrococcaceae</taxon>
        <taxon>Citricoccus</taxon>
    </lineage>
</organism>
<evidence type="ECO:0000313" key="2">
    <source>
        <dbReference type="Proteomes" id="UP001589575"/>
    </source>
</evidence>
<gene>
    <name evidence="1" type="ORF">ACFFX0_02680</name>
</gene>
<comment type="caution">
    <text evidence="1">The sequence shown here is derived from an EMBL/GenBank/DDBJ whole genome shotgun (WGS) entry which is preliminary data.</text>
</comment>
<protein>
    <submittedName>
        <fullName evidence="1">Uncharacterized protein</fullName>
    </submittedName>
</protein>